<dbReference type="InterPro" id="IPR041628">
    <property type="entry name" value="ChlI/MoxR_AAA_lid"/>
</dbReference>
<feature type="domain" description="ChlI/MoxR AAA lid" evidence="2">
    <location>
        <begin position="192"/>
        <end position="263"/>
    </location>
</feature>
<dbReference type="InterPro" id="IPR050764">
    <property type="entry name" value="CbbQ/NirQ/NorQ/GpvN"/>
</dbReference>
<keyword evidence="4" id="KW-1185">Reference proteome</keyword>
<gene>
    <name evidence="3" type="ORF">SAMN02746089_01423</name>
</gene>
<dbReference type="CDD" id="cd00009">
    <property type="entry name" value="AAA"/>
    <property type="match status" value="1"/>
</dbReference>
<feature type="domain" description="ATPase AAA-3" evidence="1">
    <location>
        <begin position="1"/>
        <end position="129"/>
    </location>
</feature>
<dbReference type="PIRSF" id="PIRSF002849">
    <property type="entry name" value="AAA_ATPase_chaperone_MoxR_prd"/>
    <property type="match status" value="1"/>
</dbReference>
<dbReference type="EMBL" id="FQVH01000013">
    <property type="protein sequence ID" value="SHF16847.1"/>
    <property type="molecule type" value="Genomic_DNA"/>
</dbReference>
<proteinExistence type="predicted"/>
<dbReference type="PANTHER" id="PTHR42759">
    <property type="entry name" value="MOXR FAMILY PROTEIN"/>
    <property type="match status" value="1"/>
</dbReference>
<dbReference type="Pfam" id="PF17863">
    <property type="entry name" value="AAA_lid_2"/>
    <property type="match status" value="1"/>
</dbReference>
<name>A0A1M4ZGC4_9THEO</name>
<dbReference type="AlphaFoldDB" id="A0A1M4ZGC4"/>
<dbReference type="Proteomes" id="UP000184088">
    <property type="component" value="Unassembled WGS sequence"/>
</dbReference>
<dbReference type="STRING" id="1121256.SAMN02746089_01423"/>
<evidence type="ECO:0000313" key="4">
    <source>
        <dbReference type="Proteomes" id="UP000184088"/>
    </source>
</evidence>
<accession>A0A1M4ZGC4</accession>
<dbReference type="Gene3D" id="1.10.8.80">
    <property type="entry name" value="Magnesium chelatase subunit I, C-Terminal domain"/>
    <property type="match status" value="1"/>
</dbReference>
<dbReference type="InterPro" id="IPR011703">
    <property type="entry name" value="ATPase_AAA-3"/>
</dbReference>
<evidence type="ECO:0000313" key="3">
    <source>
        <dbReference type="EMBL" id="SHF16847.1"/>
    </source>
</evidence>
<dbReference type="Gene3D" id="3.40.50.300">
    <property type="entry name" value="P-loop containing nucleotide triphosphate hydrolases"/>
    <property type="match status" value="1"/>
</dbReference>
<dbReference type="SUPFAM" id="SSF52540">
    <property type="entry name" value="P-loop containing nucleoside triphosphate hydrolases"/>
    <property type="match status" value="1"/>
</dbReference>
<dbReference type="InterPro" id="IPR027417">
    <property type="entry name" value="P-loop_NTPase"/>
</dbReference>
<dbReference type="PANTHER" id="PTHR42759:SF5">
    <property type="entry name" value="METHANOL DEHYDROGENASE REGULATOR"/>
    <property type="match status" value="1"/>
</dbReference>
<evidence type="ECO:0000259" key="2">
    <source>
        <dbReference type="Pfam" id="PF17863"/>
    </source>
</evidence>
<reference evidence="3 4" key="1">
    <citation type="submission" date="2016-11" db="EMBL/GenBank/DDBJ databases">
        <authorList>
            <person name="Jaros S."/>
            <person name="Januszkiewicz K."/>
            <person name="Wedrychowicz H."/>
        </authorList>
    </citation>
    <scope>NUCLEOTIDE SEQUENCE [LARGE SCALE GENOMIC DNA]</scope>
    <source>
        <strain evidence="3 4">DSM 17918</strain>
    </source>
</reference>
<organism evidence="3 4">
    <name type="scientific">Caldanaerobius fijiensis DSM 17918</name>
    <dbReference type="NCBI Taxonomy" id="1121256"/>
    <lineage>
        <taxon>Bacteria</taxon>
        <taxon>Bacillati</taxon>
        <taxon>Bacillota</taxon>
        <taxon>Clostridia</taxon>
        <taxon>Thermoanaerobacterales</taxon>
        <taxon>Thermoanaerobacteraceae</taxon>
        <taxon>Caldanaerobius</taxon>
    </lineage>
</organism>
<evidence type="ECO:0000259" key="1">
    <source>
        <dbReference type="Pfam" id="PF07726"/>
    </source>
</evidence>
<dbReference type="GO" id="GO:0005524">
    <property type="term" value="F:ATP binding"/>
    <property type="evidence" value="ECO:0007669"/>
    <property type="project" value="InterPro"/>
</dbReference>
<dbReference type="GO" id="GO:0016887">
    <property type="term" value="F:ATP hydrolysis activity"/>
    <property type="evidence" value="ECO:0007669"/>
    <property type="project" value="InterPro"/>
</dbReference>
<sequence length="277" mass="31404">MIEDMPGVGKTTLVKALAKSLNCSFSRIQFTPDILPSDITGASVFNQKTHDFEFKKGPIFSQIILADEINRASPKTQSSLLEVMEEGQVTVDGNTYSVDDPFMVLATQNPIEYEGTYPLPESQLDRFMMKISMGYPDHWEEKAIIKRFIEQDVLKEITPVMTVEELRELKKSVSQVYVHDSILTYIVNIVQRTRDNQYVYLGASPRASLMLAKAAQANALINDRDYVIPDDVKLLAISLLSHRIVLKPEYRLKGMNNEELLKELLNEVSVPVVRDYA</sequence>
<protein>
    <submittedName>
        <fullName evidence="3">MoxR-like ATPase</fullName>
    </submittedName>
</protein>
<dbReference type="Pfam" id="PF07726">
    <property type="entry name" value="AAA_3"/>
    <property type="match status" value="1"/>
</dbReference>